<reference evidence="2" key="1">
    <citation type="submission" date="2019-12" db="EMBL/GenBank/DDBJ databases">
        <title>Comparative genomics gives insights into the taxonomy of the Azoarcus-Aromatoleum group and reveals separate origins of nif in the plant-associated Azoarcus and non-plant-associated Aromatoleum sub-groups.</title>
        <authorList>
            <person name="Lafos M."/>
            <person name="Maluk M."/>
            <person name="Batista M."/>
            <person name="Junghare M."/>
            <person name="Carmona M."/>
            <person name="Faoro H."/>
            <person name="Cruz L.M."/>
            <person name="Battistoni F."/>
            <person name="De Souza E."/>
            <person name="Pedrosa F."/>
            <person name="Chen W.-M."/>
            <person name="Poole P.S."/>
            <person name="Dixon R.A."/>
            <person name="James E.K."/>
        </authorList>
    </citation>
    <scope>NUCLEOTIDE SEQUENCE</scope>
    <source>
        <strain evidence="2">U120</strain>
    </source>
</reference>
<keyword evidence="3" id="KW-1185">Reference proteome</keyword>
<dbReference type="Proteomes" id="UP000601990">
    <property type="component" value="Unassembled WGS sequence"/>
</dbReference>
<feature type="transmembrane region" description="Helical" evidence="1">
    <location>
        <begin position="134"/>
        <end position="151"/>
    </location>
</feature>
<dbReference type="RefSeq" id="WP_169198676.1">
    <property type="nucleotide sequence ID" value="NZ_WTVH02000010.1"/>
</dbReference>
<feature type="transmembrane region" description="Helical" evidence="1">
    <location>
        <begin position="63"/>
        <end position="82"/>
    </location>
</feature>
<comment type="caution">
    <text evidence="2">The sequence shown here is derived from an EMBL/GenBank/DDBJ whole genome shotgun (WGS) entry which is preliminary data.</text>
</comment>
<name>A0ABX1N210_9RHOO</name>
<organism evidence="2 3">
    <name type="scientific">Aromatoleum buckelii</name>
    <dbReference type="NCBI Taxonomy" id="200254"/>
    <lineage>
        <taxon>Bacteria</taxon>
        <taxon>Pseudomonadati</taxon>
        <taxon>Pseudomonadota</taxon>
        <taxon>Betaproteobacteria</taxon>
        <taxon>Rhodocyclales</taxon>
        <taxon>Rhodocyclaceae</taxon>
        <taxon>Aromatoleum</taxon>
    </lineage>
</organism>
<sequence length="161" mass="17579">MTDWLRVLRHAVVSGSGAGIVSLVALACGGQRDCCSVFAPVNAVSHWIWRGVALRQQKPSLRYTLPGAGIHHAMSILWALLFEERIARAGPRVGAARTIATALGVSAAACFVDLRLTPERLTPGFERRLSPESLAVVYLAFALGLMLPSLTRTLHRDRRRR</sequence>
<evidence type="ECO:0000256" key="1">
    <source>
        <dbReference type="SAM" id="Phobius"/>
    </source>
</evidence>
<gene>
    <name evidence="2" type="ORF">GO608_08675</name>
</gene>
<dbReference type="PROSITE" id="PS51257">
    <property type="entry name" value="PROKAR_LIPOPROTEIN"/>
    <property type="match status" value="1"/>
</dbReference>
<keyword evidence="1" id="KW-1133">Transmembrane helix</keyword>
<feature type="transmembrane region" description="Helical" evidence="1">
    <location>
        <begin position="94"/>
        <end position="114"/>
    </location>
</feature>
<keyword evidence="1" id="KW-0472">Membrane</keyword>
<proteinExistence type="predicted"/>
<keyword evidence="1" id="KW-0812">Transmembrane</keyword>
<dbReference type="EMBL" id="WTVH01000013">
    <property type="protein sequence ID" value="NMF93401.1"/>
    <property type="molecule type" value="Genomic_DNA"/>
</dbReference>
<evidence type="ECO:0000313" key="3">
    <source>
        <dbReference type="Proteomes" id="UP000601990"/>
    </source>
</evidence>
<accession>A0ABX1N210</accession>
<protein>
    <submittedName>
        <fullName evidence="2">Uncharacterized protein</fullName>
    </submittedName>
</protein>
<evidence type="ECO:0000313" key="2">
    <source>
        <dbReference type="EMBL" id="NMF93401.1"/>
    </source>
</evidence>